<dbReference type="RefSeq" id="WP_074731308.1">
    <property type="nucleotide sequence ID" value="NZ_CADAIQ010000018.1"/>
</dbReference>
<dbReference type="Proteomes" id="UP000183028">
    <property type="component" value="Unassembled WGS sequence"/>
</dbReference>
<keyword evidence="2" id="KW-0812">Transmembrane</keyword>
<feature type="compositionally biased region" description="Basic and acidic residues" evidence="1">
    <location>
        <begin position="153"/>
        <end position="164"/>
    </location>
</feature>
<dbReference type="STRING" id="322505.SAMN04487836_13518"/>
<feature type="region of interest" description="Disordered" evidence="1">
    <location>
        <begin position="91"/>
        <end position="164"/>
    </location>
</feature>
<evidence type="ECO:0000313" key="3">
    <source>
        <dbReference type="EMBL" id="SEI49190.1"/>
    </source>
</evidence>
<dbReference type="EMBL" id="FNYK01000006">
    <property type="protein sequence ID" value="SEI49190.1"/>
    <property type="molecule type" value="Genomic_DNA"/>
</dbReference>
<feature type="transmembrane region" description="Helical" evidence="2">
    <location>
        <begin position="220"/>
        <end position="240"/>
    </location>
</feature>
<proteinExistence type="predicted"/>
<organism evidence="3 4">
    <name type="scientific">Sharpea azabuensis</name>
    <dbReference type="NCBI Taxonomy" id="322505"/>
    <lineage>
        <taxon>Bacteria</taxon>
        <taxon>Bacillati</taxon>
        <taxon>Bacillota</taxon>
        <taxon>Erysipelotrichia</taxon>
        <taxon>Erysipelotrichales</taxon>
        <taxon>Coprobacillaceae</taxon>
        <taxon>Sharpea</taxon>
    </lineage>
</organism>
<evidence type="ECO:0000313" key="4">
    <source>
        <dbReference type="Proteomes" id="UP000183028"/>
    </source>
</evidence>
<feature type="region of interest" description="Disordered" evidence="1">
    <location>
        <begin position="181"/>
        <end position="212"/>
    </location>
</feature>
<evidence type="ECO:0000256" key="1">
    <source>
        <dbReference type="SAM" id="MobiDB-lite"/>
    </source>
</evidence>
<keyword evidence="2" id="KW-0472">Membrane</keyword>
<feature type="compositionally biased region" description="Basic and acidic residues" evidence="1">
    <location>
        <begin position="107"/>
        <end position="126"/>
    </location>
</feature>
<name>A0A1H6RBN3_9FIRM</name>
<feature type="compositionally biased region" description="Acidic residues" evidence="1">
    <location>
        <begin position="95"/>
        <end position="106"/>
    </location>
</feature>
<dbReference type="AlphaFoldDB" id="A0A1H6RBN3"/>
<dbReference type="eggNOG" id="ENOG503340B">
    <property type="taxonomic scope" value="Bacteria"/>
</dbReference>
<accession>A0A1H6RBN3</accession>
<sequence length="245" mass="28691">MANETRMNKYKEFRDSFKDDEQPIKQVVDDSVGEDDFLSFLPHNNEKDDLHPLSYDTLEEDDIVLSAINEAKINVGKDRYNTRAEILNKIRNEESQSEEDVQDLSDEPTKIFHLDELQQEEKKEVSDDQEIDYSETSLDQDNAVVRPFSLGDPSEKQEPQEEVKLTKKELKALKKAEKKKAQELKKQEEKAQKAKKKEEKTQKEKPENEKKEPNRFVSGLLNVIIFVLILIFLAICWLYIQQFLI</sequence>
<keyword evidence="4" id="KW-1185">Reference proteome</keyword>
<dbReference type="OrthoDB" id="1655503at2"/>
<protein>
    <submittedName>
        <fullName evidence="3">Uncharacterized protein</fullName>
    </submittedName>
</protein>
<evidence type="ECO:0000256" key="2">
    <source>
        <dbReference type="SAM" id="Phobius"/>
    </source>
</evidence>
<reference evidence="4" key="1">
    <citation type="submission" date="2016-10" db="EMBL/GenBank/DDBJ databases">
        <authorList>
            <person name="Varghese N."/>
        </authorList>
    </citation>
    <scope>NUCLEOTIDE SEQUENCE [LARGE SCALE GENOMIC DNA]</scope>
    <source>
        <strain evidence="4">DSM 20406</strain>
    </source>
</reference>
<keyword evidence="2" id="KW-1133">Transmembrane helix</keyword>
<gene>
    <name evidence="3" type="ORF">SAMN04487834_100632</name>
</gene>